<dbReference type="InterPro" id="IPR006600">
    <property type="entry name" value="HTH_CenpB_DNA-bd_dom"/>
</dbReference>
<dbReference type="InterPro" id="IPR004875">
    <property type="entry name" value="DDE_SF_endonuclease_dom"/>
</dbReference>
<evidence type="ECO:0000259" key="4">
    <source>
        <dbReference type="PROSITE" id="PS51253"/>
    </source>
</evidence>
<name>A0A397A1Z6_APHAT</name>
<dbReference type="Pfam" id="PF05225">
    <property type="entry name" value="HTH_psq"/>
    <property type="match status" value="1"/>
</dbReference>
<dbReference type="Proteomes" id="UP000266239">
    <property type="component" value="Unassembled WGS sequence"/>
</dbReference>
<accession>A0A397A1Z6</accession>
<dbReference type="VEuPathDB" id="FungiDB:H257_09875"/>
<comment type="subcellular location">
    <subcellularLocation>
        <location evidence="1">Nucleus</location>
    </subcellularLocation>
</comment>
<protein>
    <recommendedName>
        <fullName evidence="4">HTH CENPB-type domain-containing protein</fullName>
    </recommendedName>
</protein>
<dbReference type="GO" id="GO:0003677">
    <property type="term" value="F:DNA binding"/>
    <property type="evidence" value="ECO:0007669"/>
    <property type="project" value="UniProtKB-KW"/>
</dbReference>
<dbReference type="GO" id="GO:0005634">
    <property type="term" value="C:nucleus"/>
    <property type="evidence" value="ECO:0007669"/>
    <property type="project" value="UniProtKB-SubCell"/>
</dbReference>
<dbReference type="EMBL" id="QUTA01009147">
    <property type="protein sequence ID" value="RHY01642.1"/>
    <property type="molecule type" value="Genomic_DNA"/>
</dbReference>
<dbReference type="Pfam" id="PF03184">
    <property type="entry name" value="DDE_1"/>
    <property type="match status" value="1"/>
</dbReference>
<dbReference type="SUPFAM" id="SSF46689">
    <property type="entry name" value="Homeodomain-like"/>
    <property type="match status" value="2"/>
</dbReference>
<dbReference type="Pfam" id="PF03221">
    <property type="entry name" value="HTH_Tnp_Tc5"/>
    <property type="match status" value="1"/>
</dbReference>
<keyword evidence="2" id="KW-0238">DNA-binding</keyword>
<dbReference type="PROSITE" id="PS51253">
    <property type="entry name" value="HTH_CENPB"/>
    <property type="match status" value="1"/>
</dbReference>
<comment type="caution">
    <text evidence="5">The sequence shown here is derived from an EMBL/GenBank/DDBJ whole genome shotgun (WGS) entry which is preliminary data.</text>
</comment>
<evidence type="ECO:0000256" key="3">
    <source>
        <dbReference type="ARBA" id="ARBA00023242"/>
    </source>
</evidence>
<dbReference type="VEuPathDB" id="FungiDB:H257_05547"/>
<organism evidence="5 6">
    <name type="scientific">Aphanomyces astaci</name>
    <name type="common">Crayfish plague agent</name>
    <dbReference type="NCBI Taxonomy" id="112090"/>
    <lineage>
        <taxon>Eukaryota</taxon>
        <taxon>Sar</taxon>
        <taxon>Stramenopiles</taxon>
        <taxon>Oomycota</taxon>
        <taxon>Saprolegniomycetes</taxon>
        <taxon>Saprolegniales</taxon>
        <taxon>Verrucalvaceae</taxon>
        <taxon>Aphanomyces</taxon>
    </lineage>
</organism>
<dbReference type="Gene3D" id="3.30.420.10">
    <property type="entry name" value="Ribonuclease H-like superfamily/Ribonuclease H"/>
    <property type="match status" value="1"/>
</dbReference>
<keyword evidence="3" id="KW-0539">Nucleus</keyword>
<dbReference type="Gene3D" id="1.10.10.60">
    <property type="entry name" value="Homeodomain-like"/>
    <property type="match status" value="1"/>
</dbReference>
<dbReference type="InterPro" id="IPR007889">
    <property type="entry name" value="HTH_Psq"/>
</dbReference>
<dbReference type="VEuPathDB" id="FungiDB:H257_15681"/>
<dbReference type="PANTHER" id="PTHR19303">
    <property type="entry name" value="TRANSPOSON"/>
    <property type="match status" value="1"/>
</dbReference>
<dbReference type="InterPro" id="IPR009057">
    <property type="entry name" value="Homeodomain-like_sf"/>
</dbReference>
<feature type="domain" description="HTH CENPB-type" evidence="4">
    <location>
        <begin position="56"/>
        <end position="129"/>
    </location>
</feature>
<sequence>MPPRTPYAHDTLSLAVQAVLSEEHTVPSAASAYDIPQRTLRKHVSKAKSGVNTNDVTMGPSPLLPRMFEDDLATWVLVMARDGHPVGCREIKQKATQMLQRVHGIQHLPSLSTGWYSRFLGRHPDLKILKAQVLTKSRNSVDSTTIVEFVHQLAHSASLVNMDPTRIFNMDETSFSPSKKSKKVVVHKSTTSVHAEESTASTHVTIVACVGADGRKLPPLFVLPGQRVSTATCDSLTIPGAAVTTSEKGWTNSFICRKWLSMLDANIPSRTQRPILLIMDGCSSHFSEFIYAEAKALNILLQFLPANVTHLLQPLDVTVFRPFKQAIRHAVADSIWNDVPTNINKQRAVAIACDVWANSTSTAAIQNGFVCTGLCPLSLDKMMYRLSLFNPSALPSNELDDSWVQEIDMVRGEVRDKDLRKPQVKTSKKSSKKTLKVGGMFITSAYNELLQAQAAAKPKRKKKKTGQGEVALPVAPSDGNVVVECVV</sequence>
<reference evidence="5 6" key="1">
    <citation type="submission" date="2018-08" db="EMBL/GenBank/DDBJ databases">
        <title>Aphanomyces genome sequencing and annotation.</title>
        <authorList>
            <person name="Minardi D."/>
            <person name="Oidtmann B."/>
            <person name="Van Der Giezen M."/>
            <person name="Studholme D.J."/>
        </authorList>
    </citation>
    <scope>NUCLEOTIDE SEQUENCE [LARGE SCALE GENOMIC DNA]</scope>
    <source>
        <strain evidence="5 6">Yx</strain>
    </source>
</reference>
<dbReference type="PANTHER" id="PTHR19303:SF74">
    <property type="entry name" value="POGO TRANSPOSABLE ELEMENT WITH KRAB DOMAIN"/>
    <property type="match status" value="1"/>
</dbReference>
<dbReference type="InterPro" id="IPR036397">
    <property type="entry name" value="RNaseH_sf"/>
</dbReference>
<evidence type="ECO:0000256" key="2">
    <source>
        <dbReference type="ARBA" id="ARBA00023125"/>
    </source>
</evidence>
<dbReference type="InterPro" id="IPR050863">
    <property type="entry name" value="CenT-Element_Derived"/>
</dbReference>
<proteinExistence type="predicted"/>
<evidence type="ECO:0000256" key="1">
    <source>
        <dbReference type="ARBA" id="ARBA00004123"/>
    </source>
</evidence>
<gene>
    <name evidence="5" type="ORF">DYB25_007863</name>
</gene>
<dbReference type="AlphaFoldDB" id="A0A397A1Z6"/>
<evidence type="ECO:0000313" key="5">
    <source>
        <dbReference type="EMBL" id="RHY01642.1"/>
    </source>
</evidence>
<evidence type="ECO:0000313" key="6">
    <source>
        <dbReference type="Proteomes" id="UP000266239"/>
    </source>
</evidence>